<dbReference type="Gene3D" id="2.10.70.10">
    <property type="entry name" value="Complement Module, domain 1"/>
    <property type="match status" value="1"/>
</dbReference>
<dbReference type="InterPro" id="IPR013783">
    <property type="entry name" value="Ig-like_fold"/>
</dbReference>
<dbReference type="PROSITE" id="PS50923">
    <property type="entry name" value="SUSHI"/>
    <property type="match status" value="1"/>
</dbReference>
<keyword evidence="2" id="KW-0768">Sushi</keyword>
<dbReference type="Proteomes" id="UP000230750">
    <property type="component" value="Unassembled WGS sequence"/>
</dbReference>
<dbReference type="CDD" id="cd00033">
    <property type="entry name" value="CCP"/>
    <property type="match status" value="1"/>
</dbReference>
<dbReference type="OrthoDB" id="8869347at2759"/>
<dbReference type="Gene3D" id="2.60.40.10">
    <property type="entry name" value="Immunoglobulins"/>
    <property type="match status" value="3"/>
</dbReference>
<feature type="domain" description="Sushi" evidence="5">
    <location>
        <begin position="331"/>
        <end position="389"/>
    </location>
</feature>
<evidence type="ECO:0000256" key="2">
    <source>
        <dbReference type="PROSITE-ProRule" id="PRU00302"/>
    </source>
</evidence>
<dbReference type="SUPFAM" id="SSF48726">
    <property type="entry name" value="Immunoglobulin"/>
    <property type="match status" value="2"/>
</dbReference>
<reference evidence="6 7" key="1">
    <citation type="journal article" date="2017" name="PLoS Biol.">
        <title>The sea cucumber genome provides insights into morphological evolution and visceral regeneration.</title>
        <authorList>
            <person name="Zhang X."/>
            <person name="Sun L."/>
            <person name="Yuan J."/>
            <person name="Sun Y."/>
            <person name="Gao Y."/>
            <person name="Zhang L."/>
            <person name="Li S."/>
            <person name="Dai H."/>
            <person name="Hamel J.F."/>
            <person name="Liu C."/>
            <person name="Yu Y."/>
            <person name="Liu S."/>
            <person name="Lin W."/>
            <person name="Guo K."/>
            <person name="Jin S."/>
            <person name="Xu P."/>
            <person name="Storey K.B."/>
            <person name="Huan P."/>
            <person name="Zhang T."/>
            <person name="Zhou Y."/>
            <person name="Zhang J."/>
            <person name="Lin C."/>
            <person name="Li X."/>
            <person name="Xing L."/>
            <person name="Huo D."/>
            <person name="Sun M."/>
            <person name="Wang L."/>
            <person name="Mercier A."/>
            <person name="Li F."/>
            <person name="Yang H."/>
            <person name="Xiang J."/>
        </authorList>
    </citation>
    <scope>NUCLEOTIDE SEQUENCE [LARGE SCALE GENOMIC DNA]</scope>
    <source>
        <strain evidence="6">Shaxun</strain>
        <tissue evidence="6">Muscle</tissue>
    </source>
</reference>
<keyword evidence="4" id="KW-0732">Signal</keyword>
<evidence type="ECO:0000313" key="6">
    <source>
        <dbReference type="EMBL" id="PIK40962.1"/>
    </source>
</evidence>
<gene>
    <name evidence="6" type="ORF">BSL78_22191</name>
</gene>
<keyword evidence="7" id="KW-1185">Reference proteome</keyword>
<evidence type="ECO:0000256" key="3">
    <source>
        <dbReference type="SAM" id="MobiDB-lite"/>
    </source>
</evidence>
<proteinExistence type="predicted"/>
<dbReference type="InterPro" id="IPR000436">
    <property type="entry name" value="Sushi_SCR_CCP_dom"/>
</dbReference>
<organism evidence="6 7">
    <name type="scientific">Stichopus japonicus</name>
    <name type="common">Sea cucumber</name>
    <dbReference type="NCBI Taxonomy" id="307972"/>
    <lineage>
        <taxon>Eukaryota</taxon>
        <taxon>Metazoa</taxon>
        <taxon>Echinodermata</taxon>
        <taxon>Eleutherozoa</taxon>
        <taxon>Echinozoa</taxon>
        <taxon>Holothuroidea</taxon>
        <taxon>Aspidochirotacea</taxon>
        <taxon>Aspidochirotida</taxon>
        <taxon>Stichopodidae</taxon>
        <taxon>Apostichopus</taxon>
    </lineage>
</organism>
<evidence type="ECO:0000259" key="5">
    <source>
        <dbReference type="PROSITE" id="PS50923"/>
    </source>
</evidence>
<evidence type="ECO:0000256" key="1">
    <source>
        <dbReference type="ARBA" id="ARBA00023157"/>
    </source>
</evidence>
<sequence length="483" mass="54567">MEFSGWKRAFDIYVLVTLLRFLASVNGNRCSPHVSGSCGEIVLLPCDFDPNFEGVYWFDESDGEEPLIRLENGYMSGRGYESHEYDILQNGSLVIKNTQFTNNQQYKVILLDSKFRDETLMVDFSVTENCLPNVTGRLHTEGVIICCFNPENEGVYWFEEHDDIEPLIRSESGIKFGRGYDSHEYDMLLNGSLVIKNVQHTHEQTYKVILLDTEFREKTIFVDFSVTVESSECPSPQRGLLGEPSIINCHFNTDFKRVSWIVEDSDNDPLIQREGSIISGPGFRDNKYDVSNNGSLMIRRVSEENNARYKVILVDVNNKSFTYQIDFEAETFCTNLLPPNHGTVEQTAKLAVYNCEEGFHLNNNALVECILDDATETYDWTGPIPKCVRDIVTTTSVATTTVATTPKMTTTKMKIYSSTTGSPTTNTPRPTLNDKNVHMKTRGRNTDKVHPTTKRGGSNGSHLRVHLAVITLATITSFLFLNT</sequence>
<dbReference type="AlphaFoldDB" id="A0A2G8JYZ6"/>
<comment type="caution">
    <text evidence="6">The sequence shown here is derived from an EMBL/GenBank/DDBJ whole genome shotgun (WGS) entry which is preliminary data.</text>
</comment>
<evidence type="ECO:0000256" key="4">
    <source>
        <dbReference type="SAM" id="SignalP"/>
    </source>
</evidence>
<feature type="region of interest" description="Disordered" evidence="3">
    <location>
        <begin position="416"/>
        <end position="460"/>
    </location>
</feature>
<accession>A0A2G8JYZ6</accession>
<dbReference type="InterPro" id="IPR035976">
    <property type="entry name" value="Sushi/SCR/CCP_sf"/>
</dbReference>
<dbReference type="SUPFAM" id="SSF57535">
    <property type="entry name" value="Complement control module/SCR domain"/>
    <property type="match status" value="1"/>
</dbReference>
<feature type="chain" id="PRO_5013950105" description="Sushi domain-containing protein" evidence="4">
    <location>
        <begin position="28"/>
        <end position="483"/>
    </location>
</feature>
<dbReference type="SMART" id="SM00409">
    <property type="entry name" value="IG"/>
    <property type="match status" value="3"/>
</dbReference>
<name>A0A2G8JYZ6_STIJA</name>
<comment type="caution">
    <text evidence="2">Lacks conserved residue(s) required for the propagation of feature annotation.</text>
</comment>
<feature type="compositionally biased region" description="Low complexity" evidence="3">
    <location>
        <begin position="416"/>
        <end position="431"/>
    </location>
</feature>
<evidence type="ECO:0000313" key="7">
    <source>
        <dbReference type="Proteomes" id="UP000230750"/>
    </source>
</evidence>
<dbReference type="SMART" id="SM00032">
    <property type="entry name" value="CCP"/>
    <property type="match status" value="1"/>
</dbReference>
<dbReference type="EMBL" id="MRZV01001067">
    <property type="protein sequence ID" value="PIK40962.1"/>
    <property type="molecule type" value="Genomic_DNA"/>
</dbReference>
<feature type="signal peptide" evidence="4">
    <location>
        <begin position="1"/>
        <end position="27"/>
    </location>
</feature>
<keyword evidence="1" id="KW-1015">Disulfide bond</keyword>
<protein>
    <recommendedName>
        <fullName evidence="5">Sushi domain-containing protein</fullName>
    </recommendedName>
</protein>
<dbReference type="InterPro" id="IPR036179">
    <property type="entry name" value="Ig-like_dom_sf"/>
</dbReference>
<dbReference type="InterPro" id="IPR003599">
    <property type="entry name" value="Ig_sub"/>
</dbReference>